<organism evidence="2 3">
    <name type="scientific">Cellulomonas pakistanensis</name>
    <dbReference type="NCBI Taxonomy" id="992287"/>
    <lineage>
        <taxon>Bacteria</taxon>
        <taxon>Bacillati</taxon>
        <taxon>Actinomycetota</taxon>
        <taxon>Actinomycetes</taxon>
        <taxon>Micrococcales</taxon>
        <taxon>Cellulomonadaceae</taxon>
        <taxon>Cellulomonas</taxon>
    </lineage>
</organism>
<feature type="compositionally biased region" description="Basic and acidic residues" evidence="1">
    <location>
        <begin position="158"/>
        <end position="176"/>
    </location>
</feature>
<evidence type="ECO:0000313" key="2">
    <source>
        <dbReference type="EMBL" id="GIG35178.1"/>
    </source>
</evidence>
<dbReference type="EMBL" id="BONO01000003">
    <property type="protein sequence ID" value="GIG35178.1"/>
    <property type="molecule type" value="Genomic_DNA"/>
</dbReference>
<feature type="compositionally biased region" description="Basic and acidic residues" evidence="1">
    <location>
        <begin position="128"/>
        <end position="149"/>
    </location>
</feature>
<comment type="caution">
    <text evidence="2">The sequence shown here is derived from an EMBL/GenBank/DDBJ whole genome shotgun (WGS) entry which is preliminary data.</text>
</comment>
<gene>
    <name evidence="2" type="ORF">Cpa01nite_05590</name>
</gene>
<feature type="region of interest" description="Disordered" evidence="1">
    <location>
        <begin position="40"/>
        <end position="67"/>
    </location>
</feature>
<feature type="region of interest" description="Disordered" evidence="1">
    <location>
        <begin position="1"/>
        <end position="24"/>
    </location>
</feature>
<accession>A0A919P8Q4</accession>
<name>A0A919P8Q4_9CELL</name>
<feature type="compositionally biased region" description="Basic and acidic residues" evidence="1">
    <location>
        <begin position="57"/>
        <end position="67"/>
    </location>
</feature>
<proteinExistence type="predicted"/>
<evidence type="ECO:0000313" key="3">
    <source>
        <dbReference type="Proteomes" id="UP000642125"/>
    </source>
</evidence>
<keyword evidence="3" id="KW-1185">Reference proteome</keyword>
<dbReference type="Proteomes" id="UP000642125">
    <property type="component" value="Unassembled WGS sequence"/>
</dbReference>
<dbReference type="AlphaFoldDB" id="A0A919P8Q4"/>
<sequence>MRDRARAGDDGAPPPGDPRRRVVGVGLVDVEQPGRLREVRREHGARGQRHLVAQPRQHPEREGVEQHRGVAALERAEHGADQRGGALGLVQAGADHDGVRALELGGQVRGRLAGGGAVLVLGQGEHARLRGGDRERGGDGLRHGEREPAGADPQRGQPGERRGPGRAARAADDEHAAPGVLGAVARGQRPVAQQGGGQRGRVSHRPAPGAR</sequence>
<reference evidence="2" key="1">
    <citation type="submission" date="2021-01" db="EMBL/GenBank/DDBJ databases">
        <title>Whole genome shotgun sequence of Cellulomonas pakistanensis NBRC 110800.</title>
        <authorList>
            <person name="Komaki H."/>
            <person name="Tamura T."/>
        </authorList>
    </citation>
    <scope>NUCLEOTIDE SEQUENCE</scope>
    <source>
        <strain evidence="2">NBRC 110800</strain>
    </source>
</reference>
<protein>
    <submittedName>
        <fullName evidence="2">Uncharacterized protein</fullName>
    </submittedName>
</protein>
<evidence type="ECO:0000256" key="1">
    <source>
        <dbReference type="SAM" id="MobiDB-lite"/>
    </source>
</evidence>
<feature type="region of interest" description="Disordered" evidence="1">
    <location>
        <begin position="128"/>
        <end position="211"/>
    </location>
</feature>